<feature type="region of interest" description="Disordered" evidence="1">
    <location>
        <begin position="658"/>
        <end position="744"/>
    </location>
</feature>
<keyword evidence="2" id="KW-0472">Membrane</keyword>
<dbReference type="WBParaSite" id="SVE_0794700.1">
    <property type="protein sequence ID" value="SVE_0794700.1"/>
    <property type="gene ID" value="SVE_0794700"/>
</dbReference>
<proteinExistence type="predicted"/>
<keyword evidence="2" id="KW-0812">Transmembrane</keyword>
<feature type="compositionally biased region" description="Polar residues" evidence="1">
    <location>
        <begin position="689"/>
        <end position="700"/>
    </location>
</feature>
<dbReference type="AlphaFoldDB" id="A0A0K0FGE6"/>
<protein>
    <submittedName>
        <fullName evidence="5">6-cysteine protein</fullName>
    </submittedName>
</protein>
<dbReference type="Proteomes" id="UP000035680">
    <property type="component" value="Unassembled WGS sequence"/>
</dbReference>
<evidence type="ECO:0000256" key="1">
    <source>
        <dbReference type="SAM" id="MobiDB-lite"/>
    </source>
</evidence>
<evidence type="ECO:0000256" key="3">
    <source>
        <dbReference type="SAM" id="SignalP"/>
    </source>
</evidence>
<feature type="signal peptide" evidence="3">
    <location>
        <begin position="1"/>
        <end position="18"/>
    </location>
</feature>
<organism evidence="4 5">
    <name type="scientific">Strongyloides venezuelensis</name>
    <name type="common">Threadworm</name>
    <dbReference type="NCBI Taxonomy" id="75913"/>
    <lineage>
        <taxon>Eukaryota</taxon>
        <taxon>Metazoa</taxon>
        <taxon>Ecdysozoa</taxon>
        <taxon>Nematoda</taxon>
        <taxon>Chromadorea</taxon>
        <taxon>Rhabditida</taxon>
        <taxon>Tylenchina</taxon>
        <taxon>Panagrolaimomorpha</taxon>
        <taxon>Strongyloidoidea</taxon>
        <taxon>Strongyloididae</taxon>
        <taxon>Strongyloides</taxon>
    </lineage>
</organism>
<keyword evidence="3" id="KW-0732">Signal</keyword>
<evidence type="ECO:0000256" key="2">
    <source>
        <dbReference type="SAM" id="Phobius"/>
    </source>
</evidence>
<feature type="transmembrane region" description="Helical" evidence="2">
    <location>
        <begin position="621"/>
        <end position="644"/>
    </location>
</feature>
<feature type="compositionally biased region" description="Low complexity" evidence="1">
    <location>
        <begin position="658"/>
        <end position="681"/>
    </location>
</feature>
<evidence type="ECO:0000313" key="4">
    <source>
        <dbReference type="Proteomes" id="UP000035680"/>
    </source>
</evidence>
<keyword evidence="4" id="KW-1185">Reference proteome</keyword>
<name>A0A0K0FGE6_STRVS</name>
<reference evidence="5" key="2">
    <citation type="submission" date="2015-08" db="UniProtKB">
        <authorList>
            <consortium name="WormBaseParasite"/>
        </authorList>
    </citation>
    <scope>IDENTIFICATION</scope>
</reference>
<reference evidence="4" key="1">
    <citation type="submission" date="2014-07" db="EMBL/GenBank/DDBJ databases">
        <authorList>
            <person name="Martin A.A"/>
            <person name="De Silva N."/>
        </authorList>
    </citation>
    <scope>NUCLEOTIDE SEQUENCE</scope>
</reference>
<sequence length="744" mass="84601">MLVKFLPILLIIFKDINPQIYGGGGDYQNFVLKEKDCPKDYSSFTISINVEFNKLDKYDTNQTKYQNVNFKEIKILHLDWDTIKNGAMNQRKICGLVAQKGNWGGDYNIIFSAAYNDGKNFNDIENLLNCNIHQCDLGVTFFDRTKKADILNDVKMEHTVEHAVLMVVKSDDNKMLLGTKMHDKVNITLGLCPFINWVPEKGLLKFIPEEHIRDNGYTEEKNNFAHIVVPFYKKNENSNEFICGKLKQPTMPDILVGFKLEESSINGIIGEDFNPLSDQLKCYSGDGIEDHVHFGYLEKDTNFMSERIMEPLRVRDKVNPVYNFYAGQKIYIYHYKAILNALANSNEHLRLTDPVIYQQVLCIRNLIKGIKANILPTIGSLDSIKKNENLNIFYRFIKPSDLVKHHSFRCLSKVKGANNTEMDEFYSRTAKFSIKNEEDPNIVYTSTNNKIVFIDKKIQNYGSYRCKESDPISLFDNNLITMDKVYYLPFEGAEMELLESHVDGTYQSDIGCNKQYGTFSKIKKMTVKFGQNVRDPITIENFSNGTDIIDIKEGKIIYKPPKDVLGVTIECTYKTPAETTFYTTKTTIIRKTKDTETKNNATKTITKEKIVTQVKNNSTPWVIGLVVAIILFCIIVIVVSYLIVRRIKKRRAENSLSSSFSGVSNISKSSSKGSRSMSGSKSRTRDGSRSTSKSNASKTTRSGKNSKSGTRSSSFTSNTTRNSKSTTSTNRGKNYYNNVKLAAK</sequence>
<keyword evidence="2" id="KW-1133">Transmembrane helix</keyword>
<feature type="compositionally biased region" description="Low complexity" evidence="1">
    <location>
        <begin position="702"/>
        <end position="733"/>
    </location>
</feature>
<evidence type="ECO:0000313" key="5">
    <source>
        <dbReference type="WBParaSite" id="SVE_0794700.1"/>
    </source>
</evidence>
<feature type="chain" id="PRO_5005329629" evidence="3">
    <location>
        <begin position="19"/>
        <end position="744"/>
    </location>
</feature>
<accession>A0A0K0FGE6</accession>